<keyword evidence="8" id="KW-1185">Reference proteome</keyword>
<keyword evidence="4" id="KW-0333">Golgi apparatus</keyword>
<dbReference type="PANTHER" id="PTHR11062">
    <property type="entry name" value="EXOSTOSIN HEPARAN SULFATE GLYCOSYLTRANSFERASE -RELATED"/>
    <property type="match status" value="1"/>
</dbReference>
<dbReference type="GO" id="GO:0000139">
    <property type="term" value="C:Golgi membrane"/>
    <property type="evidence" value="ECO:0007669"/>
    <property type="project" value="UniProtKB-SubCell"/>
</dbReference>
<dbReference type="PANTHER" id="PTHR11062:SF329">
    <property type="entry name" value="EXOSTOSIN GT47 DOMAIN-CONTAINING PROTEIN"/>
    <property type="match status" value="1"/>
</dbReference>
<protein>
    <recommendedName>
        <fullName evidence="6">Exostosin GT47 domain-containing protein</fullName>
    </recommendedName>
</protein>
<evidence type="ECO:0000256" key="4">
    <source>
        <dbReference type="ARBA" id="ARBA00023034"/>
    </source>
</evidence>
<proteinExistence type="inferred from homology"/>
<evidence type="ECO:0000313" key="8">
    <source>
        <dbReference type="Proteomes" id="UP000822688"/>
    </source>
</evidence>
<name>A0A8T0IA48_CERPU</name>
<evidence type="ECO:0000313" key="7">
    <source>
        <dbReference type="EMBL" id="KAG0579875.1"/>
    </source>
</evidence>
<evidence type="ECO:0000256" key="1">
    <source>
        <dbReference type="ARBA" id="ARBA00004323"/>
    </source>
</evidence>
<sequence>MKFQGTLSLAAIYFFIVLAIFACISSFYRLNSYLSTPSWYTITDSSPLSLSMPDGNCSCTLAYLSPPAGTSQSEPAKVPALSCNCNKSTADVHLQGGNGSVETSSTEVKLECPLCPPRLHTMETVEVAKPCPGVPWYAEGKEWHSPPKFPLCSMDACFDYSRCDNMTEPLVFTYDLPSPPHRFFGSIKKSKYWTGDPEKACLFFVFLDTQYPWPVWPKDLPHWNGGVNHVLITFADKWENRNPPSDSIGNASIMGTIVYQTTNRAGFDISIPLPGKAHITELQSVHPLQRKYFATFRGTRYLGENGDGVFRSFDSFRGMHNGDDVVVATSCRHGTNDLIRKERPHLGINCDEDAALYAKYDFADLMNTTFGLVPAGRQPNSFRFIEVLSAGAIPVLIADNYVKPFDTLIHWHECLLQFPTSQMLRIIPALRAFRPEGILKRQENCLRIYNGFLKDDDTLLDAAMQALKTRFMGVIPSFAHNVSGTCNH</sequence>
<evidence type="ECO:0000256" key="5">
    <source>
        <dbReference type="SAM" id="Phobius"/>
    </source>
</evidence>
<accession>A0A8T0IA48</accession>
<dbReference type="InterPro" id="IPR040911">
    <property type="entry name" value="Exostosin_GT47"/>
</dbReference>
<comment type="subcellular location">
    <subcellularLocation>
        <location evidence="1">Golgi apparatus membrane</location>
        <topology evidence="1">Single-pass type II membrane protein</topology>
    </subcellularLocation>
</comment>
<dbReference type="GO" id="GO:0016757">
    <property type="term" value="F:glycosyltransferase activity"/>
    <property type="evidence" value="ECO:0007669"/>
    <property type="project" value="InterPro"/>
</dbReference>
<keyword evidence="5" id="KW-0472">Membrane</keyword>
<comment type="similarity">
    <text evidence="2">Belongs to the glycosyltransferase 47 family.</text>
</comment>
<evidence type="ECO:0000259" key="6">
    <source>
        <dbReference type="Pfam" id="PF03016"/>
    </source>
</evidence>
<dbReference type="AlphaFoldDB" id="A0A8T0IA48"/>
<reference evidence="7" key="1">
    <citation type="submission" date="2020-06" db="EMBL/GenBank/DDBJ databases">
        <title>WGS assembly of Ceratodon purpureus strain R40.</title>
        <authorList>
            <person name="Carey S.B."/>
            <person name="Jenkins J."/>
            <person name="Shu S."/>
            <person name="Lovell J.T."/>
            <person name="Sreedasyam A."/>
            <person name="Maumus F."/>
            <person name="Tiley G.P."/>
            <person name="Fernandez-Pozo N."/>
            <person name="Barry K."/>
            <person name="Chen C."/>
            <person name="Wang M."/>
            <person name="Lipzen A."/>
            <person name="Daum C."/>
            <person name="Saski C.A."/>
            <person name="Payton A.C."/>
            <person name="Mcbreen J.C."/>
            <person name="Conrad R.E."/>
            <person name="Kollar L.M."/>
            <person name="Olsson S."/>
            <person name="Huttunen S."/>
            <person name="Landis J.B."/>
            <person name="Wickett N.J."/>
            <person name="Johnson M.G."/>
            <person name="Rensing S.A."/>
            <person name="Grimwood J."/>
            <person name="Schmutz J."/>
            <person name="Mcdaniel S.F."/>
        </authorList>
    </citation>
    <scope>NUCLEOTIDE SEQUENCE</scope>
    <source>
        <strain evidence="7">R40</strain>
    </source>
</reference>
<dbReference type="Proteomes" id="UP000822688">
    <property type="component" value="Chromosome 4"/>
</dbReference>
<evidence type="ECO:0000256" key="3">
    <source>
        <dbReference type="ARBA" id="ARBA00022968"/>
    </source>
</evidence>
<dbReference type="PROSITE" id="PS51257">
    <property type="entry name" value="PROKAR_LIPOPROTEIN"/>
    <property type="match status" value="1"/>
</dbReference>
<feature type="transmembrane region" description="Helical" evidence="5">
    <location>
        <begin position="7"/>
        <end position="28"/>
    </location>
</feature>
<organism evidence="7 8">
    <name type="scientific">Ceratodon purpureus</name>
    <name type="common">Fire moss</name>
    <name type="synonym">Dicranum purpureum</name>
    <dbReference type="NCBI Taxonomy" id="3225"/>
    <lineage>
        <taxon>Eukaryota</taxon>
        <taxon>Viridiplantae</taxon>
        <taxon>Streptophyta</taxon>
        <taxon>Embryophyta</taxon>
        <taxon>Bryophyta</taxon>
        <taxon>Bryophytina</taxon>
        <taxon>Bryopsida</taxon>
        <taxon>Dicranidae</taxon>
        <taxon>Pseudoditrichales</taxon>
        <taxon>Ditrichaceae</taxon>
        <taxon>Ceratodon</taxon>
    </lineage>
</organism>
<dbReference type="Pfam" id="PF03016">
    <property type="entry name" value="Exostosin_GT47"/>
    <property type="match status" value="1"/>
</dbReference>
<keyword evidence="5" id="KW-1133">Transmembrane helix</keyword>
<comment type="caution">
    <text evidence="7">The sequence shown here is derived from an EMBL/GenBank/DDBJ whole genome shotgun (WGS) entry which is preliminary data.</text>
</comment>
<evidence type="ECO:0000256" key="2">
    <source>
        <dbReference type="ARBA" id="ARBA00010271"/>
    </source>
</evidence>
<keyword evidence="5" id="KW-0812">Transmembrane</keyword>
<dbReference type="EMBL" id="CM026424">
    <property type="protein sequence ID" value="KAG0579875.1"/>
    <property type="molecule type" value="Genomic_DNA"/>
</dbReference>
<keyword evidence="3" id="KW-0735">Signal-anchor</keyword>
<feature type="domain" description="Exostosin GT47" evidence="6">
    <location>
        <begin position="182"/>
        <end position="429"/>
    </location>
</feature>
<dbReference type="InterPro" id="IPR004263">
    <property type="entry name" value="Exostosin"/>
</dbReference>
<gene>
    <name evidence="7" type="ORF">KC19_4G130600</name>
</gene>